<organism evidence="2 3">
    <name type="scientific">Desulfovibrio piger</name>
    <dbReference type="NCBI Taxonomy" id="901"/>
    <lineage>
        <taxon>Bacteria</taxon>
        <taxon>Pseudomonadati</taxon>
        <taxon>Thermodesulfobacteriota</taxon>
        <taxon>Desulfovibrionia</taxon>
        <taxon>Desulfovibrionales</taxon>
        <taxon>Desulfovibrionaceae</taxon>
        <taxon>Desulfovibrio</taxon>
    </lineage>
</organism>
<accession>A0A848CAK5</accession>
<dbReference type="AlphaFoldDB" id="A0A848CAK5"/>
<evidence type="ECO:0000256" key="1">
    <source>
        <dbReference type="SAM" id="Phobius"/>
    </source>
</evidence>
<dbReference type="PANTHER" id="PTHR40078">
    <property type="entry name" value="INTEGRAL MEMBRANE PROTEIN-RELATED"/>
    <property type="match status" value="1"/>
</dbReference>
<sequence>MVKTSDVVKRYGCLSVSLFFNALGIALITQAHLGTTPITTLPYTLAAIFGLTLGTTTFACNLLFLLLQRILLRRRLGIAELLQIPAVLIFSVFIDFWMHLTGALVTDVYVWQIVMCIVGSAVLGAGISLEIMSNATVIPGEGLVIVIAARSRKNFGNIKVLFDCSLVLASCLLGLAVLGSIVGLREGTVLSAVLVGMFARLTSPWTRKLKPLLWSPEQRRLLRQIKAEMPPRQK</sequence>
<feature type="transmembrane region" description="Helical" evidence="1">
    <location>
        <begin position="45"/>
        <end position="66"/>
    </location>
</feature>
<dbReference type="Pfam" id="PF19700">
    <property type="entry name" value="DUF6198"/>
    <property type="match status" value="1"/>
</dbReference>
<gene>
    <name evidence="2" type="ORF">HF854_02225</name>
</gene>
<feature type="transmembrane region" description="Helical" evidence="1">
    <location>
        <begin position="109"/>
        <end position="129"/>
    </location>
</feature>
<dbReference type="PANTHER" id="PTHR40078:SF1">
    <property type="entry name" value="INTEGRAL MEMBRANE PROTEIN"/>
    <property type="match status" value="1"/>
</dbReference>
<evidence type="ECO:0000313" key="2">
    <source>
        <dbReference type="EMBL" id="NME51368.1"/>
    </source>
</evidence>
<protein>
    <recommendedName>
        <fullName evidence="4">Integral membrane protein</fullName>
    </recommendedName>
</protein>
<proteinExistence type="predicted"/>
<keyword evidence="1" id="KW-0812">Transmembrane</keyword>
<comment type="caution">
    <text evidence="2">The sequence shown here is derived from an EMBL/GenBank/DDBJ whole genome shotgun (WGS) entry which is preliminary data.</text>
</comment>
<name>A0A848CAK5_9BACT</name>
<dbReference type="EMBL" id="JABAFY010000004">
    <property type="protein sequence ID" value="NME51368.1"/>
    <property type="molecule type" value="Genomic_DNA"/>
</dbReference>
<evidence type="ECO:0000313" key="3">
    <source>
        <dbReference type="Proteomes" id="UP000522333"/>
    </source>
</evidence>
<feature type="transmembrane region" description="Helical" evidence="1">
    <location>
        <begin position="78"/>
        <end position="97"/>
    </location>
</feature>
<evidence type="ECO:0008006" key="4">
    <source>
        <dbReference type="Google" id="ProtNLM"/>
    </source>
</evidence>
<reference evidence="2 3" key="1">
    <citation type="submission" date="2020-04" db="EMBL/GenBank/DDBJ databases">
        <authorList>
            <person name="Hitch T.C.A."/>
            <person name="Wylensek D."/>
            <person name="Clavel T."/>
        </authorList>
    </citation>
    <scope>NUCLEOTIDE SEQUENCE [LARGE SCALE GENOMIC DNA]</scope>
    <source>
        <strain evidence="2 3">PG-251-APC-1</strain>
    </source>
</reference>
<dbReference type="Proteomes" id="UP000522333">
    <property type="component" value="Unassembled WGS sequence"/>
</dbReference>
<dbReference type="InterPro" id="IPR038750">
    <property type="entry name" value="YczE/YyaS-like"/>
</dbReference>
<feature type="transmembrane region" description="Helical" evidence="1">
    <location>
        <begin position="12"/>
        <end position="33"/>
    </location>
</feature>
<feature type="transmembrane region" description="Helical" evidence="1">
    <location>
        <begin position="160"/>
        <end position="182"/>
    </location>
</feature>
<keyword evidence="1" id="KW-0472">Membrane</keyword>
<keyword evidence="1" id="KW-1133">Transmembrane helix</keyword>